<dbReference type="RefSeq" id="WP_060594286.1">
    <property type="nucleotide sequence ID" value="NZ_CP031418.1"/>
</dbReference>
<dbReference type="AlphaFoldDB" id="A0A0H5P2N4"/>
<keyword evidence="1" id="KW-0614">Plasmid</keyword>
<evidence type="ECO:0000313" key="2">
    <source>
        <dbReference type="Proteomes" id="UP000057820"/>
    </source>
</evidence>
<dbReference type="EMBL" id="LN868939">
    <property type="protein sequence ID" value="CRY82135.1"/>
    <property type="molecule type" value="Genomic_DNA"/>
</dbReference>
<proteinExistence type="predicted"/>
<gene>
    <name evidence="1" type="ORF">ERS450000_04806</name>
</gene>
<organism evidence="1 2">
    <name type="scientific">Nocardia farcinica</name>
    <dbReference type="NCBI Taxonomy" id="37329"/>
    <lineage>
        <taxon>Bacteria</taxon>
        <taxon>Bacillati</taxon>
        <taxon>Actinomycetota</taxon>
        <taxon>Actinomycetes</taxon>
        <taxon>Mycobacteriales</taxon>
        <taxon>Nocardiaceae</taxon>
        <taxon>Nocardia</taxon>
    </lineage>
</organism>
<reference evidence="2" key="1">
    <citation type="submission" date="2015-03" db="EMBL/GenBank/DDBJ databases">
        <authorList>
            <consortium name="Pathogen Informatics"/>
        </authorList>
    </citation>
    <scope>NUCLEOTIDE SEQUENCE [LARGE SCALE GENOMIC DNA]</scope>
    <source>
        <strain evidence="2">NCTC11134</strain>
        <plasmid evidence="2">2</plasmid>
    </source>
</reference>
<name>A0A0H5P2N4_NOCFR</name>
<evidence type="ECO:0008006" key="3">
    <source>
        <dbReference type="Google" id="ProtNLM"/>
    </source>
</evidence>
<accession>A0A0H5P2N4</accession>
<dbReference type="InterPro" id="IPR022536">
    <property type="entry name" value="EspC"/>
</dbReference>
<dbReference type="Proteomes" id="UP000057820">
    <property type="component" value="Plasmid 2"/>
</dbReference>
<dbReference type="Pfam" id="PF10824">
    <property type="entry name" value="T7SS_ESX_EspC"/>
    <property type="match status" value="1"/>
</dbReference>
<dbReference type="GO" id="GO:0009306">
    <property type="term" value="P:protein secretion"/>
    <property type="evidence" value="ECO:0007669"/>
    <property type="project" value="InterPro"/>
</dbReference>
<protein>
    <recommendedName>
        <fullName evidence="3">ESX-1 secretion-associated protein</fullName>
    </recommendedName>
</protein>
<geneLocation type="plasmid" evidence="1">
    <name>2</name>
</geneLocation>
<evidence type="ECO:0000313" key="1">
    <source>
        <dbReference type="EMBL" id="CRY82135.1"/>
    </source>
</evidence>
<sequence length="107" mass="10810">MTEGAQNTGLQVNPAALQTFATNLGAEAGELTGLGAGTAFSTAVGALPGTDFGAVAQQSADVVNRCLARMGERLTTVADSMRTAAGSYEMAEADFTRALTTIGLQLP</sequence>
<dbReference type="KEGG" id="nfr:ERS450000_04806"/>